<dbReference type="HOGENOM" id="CLU_000417_1_0_1"/>
<dbReference type="EMBL" id="KB445799">
    <property type="protein sequence ID" value="EMD35871.1"/>
    <property type="molecule type" value="Genomic_DNA"/>
</dbReference>
<dbReference type="InterPro" id="IPR036890">
    <property type="entry name" value="HATPase_C_sf"/>
</dbReference>
<protein>
    <recommendedName>
        <fullName evidence="1">BTB domain-containing protein</fullName>
    </recommendedName>
</protein>
<evidence type="ECO:0000259" key="1">
    <source>
        <dbReference type="PROSITE" id="PS50097"/>
    </source>
</evidence>
<dbReference type="InterPro" id="IPR000210">
    <property type="entry name" value="BTB/POZ_dom"/>
</dbReference>
<dbReference type="InterPro" id="IPR011333">
    <property type="entry name" value="SKP1/BTB/POZ_sf"/>
</dbReference>
<feature type="non-terminal residue" evidence="2">
    <location>
        <position position="1"/>
    </location>
</feature>
<accession>M2RAR4</accession>
<dbReference type="Pfam" id="PF00651">
    <property type="entry name" value="BTB"/>
    <property type="match status" value="1"/>
</dbReference>
<feature type="domain" description="BTB" evidence="1">
    <location>
        <begin position="2501"/>
        <end position="2570"/>
    </location>
</feature>
<dbReference type="Proteomes" id="UP000016930">
    <property type="component" value="Unassembled WGS sequence"/>
</dbReference>
<dbReference type="InterPro" id="IPR058210">
    <property type="entry name" value="SACS/Nov_dom"/>
</dbReference>
<dbReference type="CDD" id="cd18186">
    <property type="entry name" value="BTB_POZ_ZBTB_KLHL-like"/>
    <property type="match status" value="1"/>
</dbReference>
<name>M2RAR4_CERS8</name>
<dbReference type="Gene3D" id="3.30.710.10">
    <property type="entry name" value="Potassium Channel Kv1.1, Chain A"/>
    <property type="match status" value="1"/>
</dbReference>
<reference evidence="2 3" key="1">
    <citation type="journal article" date="2012" name="Proc. Natl. Acad. Sci. U.S.A.">
        <title>Comparative genomics of Ceriporiopsis subvermispora and Phanerochaete chrysosporium provide insight into selective ligninolysis.</title>
        <authorList>
            <person name="Fernandez-Fueyo E."/>
            <person name="Ruiz-Duenas F.J."/>
            <person name="Ferreira P."/>
            <person name="Floudas D."/>
            <person name="Hibbett D.S."/>
            <person name="Canessa P."/>
            <person name="Larrondo L.F."/>
            <person name="James T.Y."/>
            <person name="Seelenfreund D."/>
            <person name="Lobos S."/>
            <person name="Polanco R."/>
            <person name="Tello M."/>
            <person name="Honda Y."/>
            <person name="Watanabe T."/>
            <person name="Watanabe T."/>
            <person name="Ryu J.S."/>
            <person name="Kubicek C.P."/>
            <person name="Schmoll M."/>
            <person name="Gaskell J."/>
            <person name="Hammel K.E."/>
            <person name="St John F.J."/>
            <person name="Vanden Wymelenberg A."/>
            <person name="Sabat G."/>
            <person name="Splinter BonDurant S."/>
            <person name="Syed K."/>
            <person name="Yadav J.S."/>
            <person name="Doddapaneni H."/>
            <person name="Subramanian V."/>
            <person name="Lavin J.L."/>
            <person name="Oguiza J.A."/>
            <person name="Perez G."/>
            <person name="Pisabarro A.G."/>
            <person name="Ramirez L."/>
            <person name="Santoyo F."/>
            <person name="Master E."/>
            <person name="Coutinho P.M."/>
            <person name="Henrissat B."/>
            <person name="Lombard V."/>
            <person name="Magnuson J.K."/>
            <person name="Kuees U."/>
            <person name="Hori C."/>
            <person name="Igarashi K."/>
            <person name="Samejima M."/>
            <person name="Held B.W."/>
            <person name="Barry K.W."/>
            <person name="LaButti K.M."/>
            <person name="Lapidus A."/>
            <person name="Lindquist E.A."/>
            <person name="Lucas S.M."/>
            <person name="Riley R."/>
            <person name="Salamov A.A."/>
            <person name="Hoffmeister D."/>
            <person name="Schwenk D."/>
            <person name="Hadar Y."/>
            <person name="Yarden O."/>
            <person name="de Vries R.P."/>
            <person name="Wiebenga A."/>
            <person name="Stenlid J."/>
            <person name="Eastwood D."/>
            <person name="Grigoriev I.V."/>
            <person name="Berka R.M."/>
            <person name="Blanchette R.A."/>
            <person name="Kersten P."/>
            <person name="Martinez A.T."/>
            <person name="Vicuna R."/>
            <person name="Cullen D."/>
        </authorList>
    </citation>
    <scope>NUCLEOTIDE SEQUENCE [LARGE SCALE GENOMIC DNA]</scope>
    <source>
        <strain evidence="2 3">B</strain>
    </source>
</reference>
<organism evidence="2 3">
    <name type="scientific">Ceriporiopsis subvermispora (strain B)</name>
    <name type="common">White-rot fungus</name>
    <name type="synonym">Gelatoporia subvermispora</name>
    <dbReference type="NCBI Taxonomy" id="914234"/>
    <lineage>
        <taxon>Eukaryota</taxon>
        <taxon>Fungi</taxon>
        <taxon>Dikarya</taxon>
        <taxon>Basidiomycota</taxon>
        <taxon>Agaricomycotina</taxon>
        <taxon>Agaricomycetes</taxon>
        <taxon>Polyporales</taxon>
        <taxon>Gelatoporiaceae</taxon>
        <taxon>Gelatoporia</taxon>
    </lineage>
</organism>
<dbReference type="PANTHER" id="PTHR46919">
    <property type="entry name" value="ZINC FINGER, C3HC4 TYPE (RING FINGER) FAMILY PROTEIN"/>
    <property type="match status" value="1"/>
</dbReference>
<dbReference type="PROSITE" id="PS50097">
    <property type="entry name" value="BTB"/>
    <property type="match status" value="1"/>
</dbReference>
<dbReference type="SUPFAM" id="SSF54695">
    <property type="entry name" value="POZ domain"/>
    <property type="match status" value="1"/>
</dbReference>
<dbReference type="NCBIfam" id="NF047352">
    <property type="entry name" value="P_loop_sacsin"/>
    <property type="match status" value="2"/>
</dbReference>
<keyword evidence="3" id="KW-1185">Reference proteome</keyword>
<evidence type="ECO:0000313" key="2">
    <source>
        <dbReference type="EMBL" id="EMD35871.1"/>
    </source>
</evidence>
<proteinExistence type="predicted"/>
<sequence length="2647" mass="300496">MADTFSEQVDPAAAIRSILQRYPYSVGLLREILQNSDDAKATKQIFVLDHRTYPTEHLIHEGLADLQESALLAFNDSVFTEQDWKALQNISQSSKRLDTSKIGKYGIGFRALYHVTDNPQILSHDSLVVFDPQHDYSEGGLRIGLAECQQEYPDQLSPFTHFLHKGGVSTLEGTAIRLPLRRTESRISSEVHSTDDLRRLLDDFVVHELQDVMLFLNHLKCVEVYEVKADGTKQHLGSAHAERGPGPTRPPTTIANIEGIDTHTCKIVVERGDQRTPFASQEWRNLSVTFSSDFCEQRLSGRLSGSQNIAARLQKEKLRPGISIAAPTTLSESGIQGRLFTFLPLPITTGFPCHIHALFALTDSRQNLRNSSEIGVVKGSLDELLVEWNRLIFDTFIPEVWVTMLEILADQHSPQNIYAAWPPPQVSSTSGEPAYWRTLLERVLRSAERRSSMIFPLICKPRCGHVRDILIAPQSTSHDDLAVLAKAGLLLAQPPSHIFDLLVGHDLGQDLNPKNARAKMLNICQSFTSLSAQERDRILCYLLTTGDLRMISDIPLIPLVSGPLVALRERGAGRFDQHIMLSTRNEADIFHAQSQTALVLEELPSRAADQLRINGPSILNVAPLCPQDVFNWVQAILLFHRADSSIYSQPASQVLLNWLEEFWKWLVTRPAADDPFPLIQGLSLLPGAYGRLMNMDQAIFSPLQTTEVTQVLTRAGLTFLHQRFYPLCRDYLQRHEIWRDTCNANDVLDALSPRPFTEEHAKILRQHLSESLVVTGRLNGRCKRRLRELHIYPVLVPTNGPDRHTSPRCLSPLPAGQRIQFVAASAQQMLLPNVQDVVFLPADEGLQSLVEPFDVRATTQELCLYDVIRLATDHFEGQQDVLKLAVLVKLATGKDFRTYEVMHQIKHARFLQGGDTSIQRPVDMVDILTPGCLVGQSDLVLPSEHCYPVCRGIQGKMVKELAGLGMLRRDLSIDFVVDRITTIARLSEDPRTNDSAYKMSQALLKVIHQSGTDCHALPDSVRQVVWLPIPGRQLCAPNNCRDERHREFFDAIMPIIGLTLPDTLRNSFGWDNPVPLDILIKQFAAVTEKIDWPDQWTYLKKIILEFGRREQTSCLDDASYCRIRELVQQPLSGFSTSRPWVPVLDQAKHRIVPTVKAIFDRCEAPGFYRVPRDLLSAEDFLRKCGCLPVPSNATLVEELHRLRDTPSPSSGVLEPAILLLRSVDTNQLSDKMADQLLLPDTDENLRRPDELYYCDSGLVAQLYHLPEGRLQLHRKVDVTLAMHLHIDSLSSLQLQLIDPDDDGDMKEELCTRINALLNSYLREQLFNELLANAADAGAHHFNLMLDMDYKHAQDSDMFLSSLHGLCSSPSVIVHNDSCFSPEDFKSIRNIGRSQKRDDPAKTGKFGLGALAMYHLTDIVMVISSDRVLFLDPARRYLPSPRTALIIPLKTIRRMYPVRSLYGLFGFSGEVDSYNGTIFWLPLRMKKSPLSSNCLSIGIVTSMLRDYQELARQSLFFTEIDTISAWNREFADPHLTWKISAKRHILEPEAPFTYRRVDLDISTSHTEHQDWYTASMDITCDIREEDRGLSPKHRREGVKVALAVCTDETYMPQTREHRLHATLPLPKFTSLPFHLHAPFILADDRRSIRFDGNGAANSQSSFNRWLLSEMIPRCLSFLLERWPTDSHRNLFTIWPTAQNSDEMSVVVAESFYTKLASVSRKICITTNGEKIAPTECAFFNQRSPSVEKILIKLLRRDRLVLVPACIRQKVVEAKVSLIDPTLIRDIILQSVSQFRAVYTAKQMTAGNVSDLLHYMLFYYGEASTSYLQDLPLLPTADDTLADISTVTSDNVLYYSHDISTAQRLFPRFRFRFLAPHINRPHTVPSITEVLENHGLNVACFDRAAGAVATLIERHVMSKTPETLAGSQPETWIRQFWSLFTLLPVKMLDIEAFPLVQTTRPGHYVSIARCRDASVMETLPDQHDVCSALENIGVVLIPMARLCDSLAEHLREHVRISIDSIMNYLASVISLPSKLNNLRNPQRLALAKYLRDQLSSYMYMAASKGSEVQSLIRRLPIWPAYSSQRLYAISDNNVHIFVRGGGEASTYRRFLLDAPYLTIPGMLAQALQIQEMSAAQLMAQIRLPSVIAEDDLEAFGRLLGLILEAHAKDRRPCYIKVPNEWGEPVDANQLYAWTDPIFRAVFESRPSYFLHHRLRNEYEPRLASMGLHNIRDFPAFLECARVLDEDRYIPPEDRRHRALQVYEWYQTLPMTIGHRVECWRQLDDLHFIPYDPQRKVYTDIGDADMTDLVQPLPDDLASPKELLRAQWKKIAWTQRAQFSVEPDERVLLANLSLGVPTMEEVVNHLRRLVLLGQRLAHDGTSSLQLLEDLTATYCWLNERSGDDAPYLSQLIQSDNELFLNVDDARQQWHIASAENLYFDAPDRGEYERVRSFLEPYKALLLAAGASEIIHVDASRYSTEDTHGQEVSEWRISMNKLRAEGRLADATFSTAEDECFPVHRIVLASASEYFRSLFCGGFRERDDPNQPISLEEDATSVEAALNYIYTGEVPTTIDEAELLGVLRLAHYWRLPNLHVKIQKMLINHISRDNYESLRSQAQRYEYPDTDIRILAEACDEFEKKNKVVLDRLAI</sequence>
<dbReference type="Gene3D" id="3.30.565.10">
    <property type="entry name" value="Histidine kinase-like ATPase, C-terminal domain"/>
    <property type="match status" value="1"/>
</dbReference>
<dbReference type="STRING" id="914234.M2RAR4"/>
<dbReference type="PANTHER" id="PTHR46919:SF2">
    <property type="entry name" value="SACSIN"/>
    <property type="match status" value="1"/>
</dbReference>
<evidence type="ECO:0000313" key="3">
    <source>
        <dbReference type="Proteomes" id="UP000016930"/>
    </source>
</evidence>
<dbReference type="SUPFAM" id="SSF55874">
    <property type="entry name" value="ATPase domain of HSP90 chaperone/DNA topoisomerase II/histidine kinase"/>
    <property type="match status" value="2"/>
</dbReference>
<gene>
    <name evidence="2" type="ORF">CERSUDRAFT_138618</name>
</gene>
<dbReference type="SMART" id="SM00225">
    <property type="entry name" value="BTB"/>
    <property type="match status" value="1"/>
</dbReference>
<dbReference type="Pfam" id="PF25794">
    <property type="entry name" value="SACS"/>
    <property type="match status" value="2"/>
</dbReference>
<dbReference type="OrthoDB" id="1262810at2759"/>